<organism evidence="1 2">
    <name type="scientific">Coprinellus micaceus</name>
    <name type="common">Glistening ink-cap mushroom</name>
    <name type="synonym">Coprinus micaceus</name>
    <dbReference type="NCBI Taxonomy" id="71717"/>
    <lineage>
        <taxon>Eukaryota</taxon>
        <taxon>Fungi</taxon>
        <taxon>Dikarya</taxon>
        <taxon>Basidiomycota</taxon>
        <taxon>Agaricomycotina</taxon>
        <taxon>Agaricomycetes</taxon>
        <taxon>Agaricomycetidae</taxon>
        <taxon>Agaricales</taxon>
        <taxon>Agaricineae</taxon>
        <taxon>Psathyrellaceae</taxon>
        <taxon>Coprinellus</taxon>
    </lineage>
</organism>
<comment type="caution">
    <text evidence="1">The sequence shown here is derived from an EMBL/GenBank/DDBJ whole genome shotgun (WGS) entry which is preliminary data.</text>
</comment>
<name>A0A4Y7T0I6_COPMI</name>
<dbReference type="EMBL" id="QPFP01000039">
    <property type="protein sequence ID" value="TEB27501.1"/>
    <property type="molecule type" value="Genomic_DNA"/>
</dbReference>
<keyword evidence="2" id="KW-1185">Reference proteome</keyword>
<accession>A0A4Y7T0I6</accession>
<sequence length="85" mass="9816">MSFALNHDVEQPIRRLNSSSFKPREYDQVNCLDSWEEFPCVIFDFHASLPLLGEPHSKQWANGWAGAVEEHGVERVRKSAERFKG</sequence>
<proteinExistence type="predicted"/>
<gene>
    <name evidence="1" type="ORF">FA13DRAFT_1736354</name>
</gene>
<evidence type="ECO:0000313" key="1">
    <source>
        <dbReference type="EMBL" id="TEB27501.1"/>
    </source>
</evidence>
<protein>
    <submittedName>
        <fullName evidence="1">Uncharacterized protein</fullName>
    </submittedName>
</protein>
<dbReference type="AlphaFoldDB" id="A0A4Y7T0I6"/>
<evidence type="ECO:0000313" key="2">
    <source>
        <dbReference type="Proteomes" id="UP000298030"/>
    </source>
</evidence>
<dbReference type="Proteomes" id="UP000298030">
    <property type="component" value="Unassembled WGS sequence"/>
</dbReference>
<reference evidence="1 2" key="1">
    <citation type="journal article" date="2019" name="Nat. Ecol. Evol.">
        <title>Megaphylogeny resolves global patterns of mushroom evolution.</title>
        <authorList>
            <person name="Varga T."/>
            <person name="Krizsan K."/>
            <person name="Foldi C."/>
            <person name="Dima B."/>
            <person name="Sanchez-Garcia M."/>
            <person name="Sanchez-Ramirez S."/>
            <person name="Szollosi G.J."/>
            <person name="Szarkandi J.G."/>
            <person name="Papp V."/>
            <person name="Albert L."/>
            <person name="Andreopoulos W."/>
            <person name="Angelini C."/>
            <person name="Antonin V."/>
            <person name="Barry K.W."/>
            <person name="Bougher N.L."/>
            <person name="Buchanan P."/>
            <person name="Buyck B."/>
            <person name="Bense V."/>
            <person name="Catcheside P."/>
            <person name="Chovatia M."/>
            <person name="Cooper J."/>
            <person name="Damon W."/>
            <person name="Desjardin D."/>
            <person name="Finy P."/>
            <person name="Geml J."/>
            <person name="Haridas S."/>
            <person name="Hughes K."/>
            <person name="Justo A."/>
            <person name="Karasinski D."/>
            <person name="Kautmanova I."/>
            <person name="Kiss B."/>
            <person name="Kocsube S."/>
            <person name="Kotiranta H."/>
            <person name="LaButti K.M."/>
            <person name="Lechner B.E."/>
            <person name="Liimatainen K."/>
            <person name="Lipzen A."/>
            <person name="Lukacs Z."/>
            <person name="Mihaltcheva S."/>
            <person name="Morgado L.N."/>
            <person name="Niskanen T."/>
            <person name="Noordeloos M.E."/>
            <person name="Ohm R.A."/>
            <person name="Ortiz-Santana B."/>
            <person name="Ovrebo C."/>
            <person name="Racz N."/>
            <person name="Riley R."/>
            <person name="Savchenko A."/>
            <person name="Shiryaev A."/>
            <person name="Soop K."/>
            <person name="Spirin V."/>
            <person name="Szebenyi C."/>
            <person name="Tomsovsky M."/>
            <person name="Tulloss R.E."/>
            <person name="Uehling J."/>
            <person name="Grigoriev I.V."/>
            <person name="Vagvolgyi C."/>
            <person name="Papp T."/>
            <person name="Martin F.M."/>
            <person name="Miettinen O."/>
            <person name="Hibbett D.S."/>
            <person name="Nagy L.G."/>
        </authorList>
    </citation>
    <scope>NUCLEOTIDE SEQUENCE [LARGE SCALE GENOMIC DNA]</scope>
    <source>
        <strain evidence="1 2">FP101781</strain>
    </source>
</reference>